<accession>A0A1F8EKJ4</accession>
<gene>
    <name evidence="2" type="ORF">A2650_00590</name>
</gene>
<proteinExistence type="predicted"/>
<protein>
    <submittedName>
        <fullName evidence="2">Uncharacterized protein</fullName>
    </submittedName>
</protein>
<comment type="caution">
    <text evidence="2">The sequence shown here is derived from an EMBL/GenBank/DDBJ whole genome shotgun (WGS) entry which is preliminary data.</text>
</comment>
<evidence type="ECO:0000313" key="2">
    <source>
        <dbReference type="EMBL" id="OGN01367.1"/>
    </source>
</evidence>
<sequence>MSNSKQKLIELQKEDKYLFHGSPAKDIKELEPRQSYTIPKGKTEPIKDGPSSVSATPYLEVAIFRAIVVNGRSSFSVSANTIEDAVIKFTANQEAIEDAKNRTSYIYVLDRKDFTPRTGNAHAMEWICENPVKPISVFEVNFSDLSSEIEII</sequence>
<evidence type="ECO:0000256" key="1">
    <source>
        <dbReference type="SAM" id="MobiDB-lite"/>
    </source>
</evidence>
<feature type="region of interest" description="Disordered" evidence="1">
    <location>
        <begin position="23"/>
        <end position="50"/>
    </location>
</feature>
<dbReference type="EMBL" id="MGJD01000006">
    <property type="protein sequence ID" value="OGN01367.1"/>
    <property type="molecule type" value="Genomic_DNA"/>
</dbReference>
<organism evidence="2 3">
    <name type="scientific">Candidatus Yanofskybacteria bacterium RIFCSPHIGHO2_01_FULL_41_53</name>
    <dbReference type="NCBI Taxonomy" id="1802663"/>
    <lineage>
        <taxon>Bacteria</taxon>
        <taxon>Candidatus Yanofskyibacteriota</taxon>
    </lineage>
</organism>
<dbReference type="AlphaFoldDB" id="A0A1F8EKJ4"/>
<evidence type="ECO:0000313" key="3">
    <source>
        <dbReference type="Proteomes" id="UP000177117"/>
    </source>
</evidence>
<reference evidence="2 3" key="1">
    <citation type="journal article" date="2016" name="Nat. Commun.">
        <title>Thousands of microbial genomes shed light on interconnected biogeochemical processes in an aquifer system.</title>
        <authorList>
            <person name="Anantharaman K."/>
            <person name="Brown C.T."/>
            <person name="Hug L.A."/>
            <person name="Sharon I."/>
            <person name="Castelle C.J."/>
            <person name="Probst A.J."/>
            <person name="Thomas B.C."/>
            <person name="Singh A."/>
            <person name="Wilkins M.J."/>
            <person name="Karaoz U."/>
            <person name="Brodie E.L."/>
            <person name="Williams K.H."/>
            <person name="Hubbard S.S."/>
            <person name="Banfield J.F."/>
        </authorList>
    </citation>
    <scope>NUCLEOTIDE SEQUENCE [LARGE SCALE GENOMIC DNA]</scope>
</reference>
<name>A0A1F8EKJ4_9BACT</name>
<feature type="compositionally biased region" description="Basic and acidic residues" evidence="1">
    <location>
        <begin position="23"/>
        <end position="32"/>
    </location>
</feature>
<dbReference type="Proteomes" id="UP000177117">
    <property type="component" value="Unassembled WGS sequence"/>
</dbReference>